<dbReference type="NCBIfam" id="NF003843">
    <property type="entry name" value="PRK05422.1"/>
    <property type="match status" value="1"/>
</dbReference>
<dbReference type="InterPro" id="IPR020081">
    <property type="entry name" value="SsrA-bd_prot_CS"/>
</dbReference>
<protein>
    <recommendedName>
        <fullName evidence="3">SsrA-binding protein</fullName>
    </recommendedName>
    <alternativeName>
        <fullName evidence="3">Small protein B</fullName>
    </alternativeName>
</protein>
<dbReference type="Gene3D" id="2.40.280.10">
    <property type="match status" value="1"/>
</dbReference>
<dbReference type="PANTHER" id="PTHR30308">
    <property type="entry name" value="TMRNA-BINDING COMPONENT OF TRANS-TRANSLATION TAGGING COMPLEX"/>
    <property type="match status" value="1"/>
</dbReference>
<dbReference type="Proteomes" id="UP000051302">
    <property type="component" value="Unassembled WGS sequence"/>
</dbReference>
<sequence>MILLKKHHTKAANEVANNRKARHDYSILETYEAGISLTGTEIKSVRASKMNIKDGFVQARNGELWLENVNISIYDQGNQFNHDPLRNRKLLLHKKEIRKITASVQEKGITVVPLKVYLKHGFAKVLIGVAEGKKQYDKRETIKKRDQEREIRRVMKNAY</sequence>
<dbReference type="PROSITE" id="PS01317">
    <property type="entry name" value="SSRP"/>
    <property type="match status" value="1"/>
</dbReference>
<evidence type="ECO:0000256" key="3">
    <source>
        <dbReference type="HAMAP-Rule" id="MF_00023"/>
    </source>
</evidence>
<accession>A0A0R1WH69</accession>
<organism evidence="4 5">
    <name type="scientific">Companilactobacillus nantensis DSM 16982</name>
    <dbReference type="NCBI Taxonomy" id="1423774"/>
    <lineage>
        <taxon>Bacteria</taxon>
        <taxon>Bacillati</taxon>
        <taxon>Bacillota</taxon>
        <taxon>Bacilli</taxon>
        <taxon>Lactobacillales</taxon>
        <taxon>Lactobacillaceae</taxon>
        <taxon>Companilactobacillus</taxon>
    </lineage>
</organism>
<evidence type="ECO:0000256" key="2">
    <source>
        <dbReference type="ARBA" id="ARBA00022884"/>
    </source>
</evidence>
<dbReference type="GO" id="GO:0005829">
    <property type="term" value="C:cytosol"/>
    <property type="evidence" value="ECO:0007669"/>
    <property type="project" value="TreeGrafter"/>
</dbReference>
<dbReference type="AlphaFoldDB" id="A0A0R1WH69"/>
<dbReference type="SUPFAM" id="SSF74982">
    <property type="entry name" value="Small protein B (SmpB)"/>
    <property type="match status" value="1"/>
</dbReference>
<comment type="subcellular location">
    <subcellularLocation>
        <location evidence="3">Cytoplasm</location>
    </subcellularLocation>
    <text evidence="3">The tmRNA-SmpB complex associates with stalled 70S ribosomes.</text>
</comment>
<comment type="function">
    <text evidence="3">Required for rescue of stalled ribosomes mediated by trans-translation. Binds to transfer-messenger RNA (tmRNA), required for stable association of tmRNA with ribosomes. tmRNA and SmpB together mimic tRNA shape, replacing the anticodon stem-loop with SmpB. tmRNA is encoded by the ssrA gene; the 2 termini fold to resemble tRNA(Ala) and it encodes a 'tag peptide', a short internal open reading frame. During trans-translation Ala-aminoacylated tmRNA acts like a tRNA, entering the A-site of stalled ribosomes, displacing the stalled mRNA. The ribosome then switches to translate the ORF on the tmRNA; the nascent peptide is terminated with the 'tag peptide' encoded by the tmRNA and targeted for degradation. The ribosome is freed to recommence translation, which seems to be the essential function of trans-translation.</text>
</comment>
<reference evidence="4 5" key="1">
    <citation type="journal article" date="2015" name="Genome Announc.">
        <title>Expanding the biotechnology potential of lactobacilli through comparative genomics of 213 strains and associated genera.</title>
        <authorList>
            <person name="Sun Z."/>
            <person name="Harris H.M."/>
            <person name="McCann A."/>
            <person name="Guo C."/>
            <person name="Argimon S."/>
            <person name="Zhang W."/>
            <person name="Yang X."/>
            <person name="Jeffery I.B."/>
            <person name="Cooney J.C."/>
            <person name="Kagawa T.F."/>
            <person name="Liu W."/>
            <person name="Song Y."/>
            <person name="Salvetti E."/>
            <person name="Wrobel A."/>
            <person name="Rasinkangas P."/>
            <person name="Parkhill J."/>
            <person name="Rea M.C."/>
            <person name="O'Sullivan O."/>
            <person name="Ritari J."/>
            <person name="Douillard F.P."/>
            <person name="Paul Ross R."/>
            <person name="Yang R."/>
            <person name="Briner A.E."/>
            <person name="Felis G.E."/>
            <person name="de Vos W.M."/>
            <person name="Barrangou R."/>
            <person name="Klaenhammer T.R."/>
            <person name="Caufield P.W."/>
            <person name="Cui Y."/>
            <person name="Zhang H."/>
            <person name="O'Toole P.W."/>
        </authorList>
    </citation>
    <scope>NUCLEOTIDE SEQUENCE [LARGE SCALE GENOMIC DNA]</scope>
    <source>
        <strain evidence="4 5">DSM 16982</strain>
    </source>
</reference>
<gene>
    <name evidence="3" type="primary">smpB</name>
    <name evidence="4" type="ORF">FD31_GL001436</name>
</gene>
<dbReference type="HAMAP" id="MF_00023">
    <property type="entry name" value="SmpB"/>
    <property type="match status" value="1"/>
</dbReference>
<dbReference type="GO" id="GO:0003723">
    <property type="term" value="F:RNA binding"/>
    <property type="evidence" value="ECO:0007669"/>
    <property type="project" value="UniProtKB-UniRule"/>
</dbReference>
<dbReference type="CDD" id="cd09294">
    <property type="entry name" value="SmpB"/>
    <property type="match status" value="1"/>
</dbReference>
<dbReference type="InterPro" id="IPR000037">
    <property type="entry name" value="SsrA-bd_prot"/>
</dbReference>
<dbReference type="EMBL" id="AZFV01000028">
    <property type="protein sequence ID" value="KRM15003.1"/>
    <property type="molecule type" value="Genomic_DNA"/>
</dbReference>
<keyword evidence="5" id="KW-1185">Reference proteome</keyword>
<dbReference type="STRING" id="1423774.FD31_GL001436"/>
<comment type="similarity">
    <text evidence="3">Belongs to the SmpB family.</text>
</comment>
<evidence type="ECO:0000313" key="4">
    <source>
        <dbReference type="EMBL" id="KRM15003.1"/>
    </source>
</evidence>
<proteinExistence type="inferred from homology"/>
<dbReference type="GO" id="GO:0070930">
    <property type="term" value="P:trans-translation-dependent protein tagging"/>
    <property type="evidence" value="ECO:0007669"/>
    <property type="project" value="TreeGrafter"/>
</dbReference>
<dbReference type="GO" id="GO:0070929">
    <property type="term" value="P:trans-translation"/>
    <property type="evidence" value="ECO:0007669"/>
    <property type="project" value="UniProtKB-UniRule"/>
</dbReference>
<keyword evidence="2 3" id="KW-0694">RNA-binding</keyword>
<keyword evidence="1 3" id="KW-0963">Cytoplasm</keyword>
<dbReference type="Pfam" id="PF01668">
    <property type="entry name" value="SmpB"/>
    <property type="match status" value="1"/>
</dbReference>
<evidence type="ECO:0000256" key="1">
    <source>
        <dbReference type="ARBA" id="ARBA00022490"/>
    </source>
</evidence>
<dbReference type="NCBIfam" id="TIGR00086">
    <property type="entry name" value="smpB"/>
    <property type="match status" value="1"/>
</dbReference>
<comment type="caution">
    <text evidence="4">The sequence shown here is derived from an EMBL/GenBank/DDBJ whole genome shotgun (WGS) entry which is preliminary data.</text>
</comment>
<evidence type="ECO:0000313" key="5">
    <source>
        <dbReference type="Proteomes" id="UP000051302"/>
    </source>
</evidence>
<dbReference type="InterPro" id="IPR023620">
    <property type="entry name" value="SmpB"/>
</dbReference>
<dbReference type="PANTHER" id="PTHR30308:SF2">
    <property type="entry name" value="SSRA-BINDING PROTEIN"/>
    <property type="match status" value="1"/>
</dbReference>
<dbReference type="PATRIC" id="fig|1423774.3.peg.1489"/>
<name>A0A0R1WH69_9LACO</name>